<organism evidence="2 3">
    <name type="scientific">candidate division WWE3 bacterium</name>
    <dbReference type="NCBI Taxonomy" id="2053526"/>
    <lineage>
        <taxon>Bacteria</taxon>
        <taxon>Katanobacteria</taxon>
    </lineage>
</organism>
<accession>A0A7X9HHD9</accession>
<sequence length="417" mass="48296">MKSIRRNLFFLLLIILPVNLGKHFDLDASYISGIIVDYLVPVLYLQDIVALSLIMSWLVSTDLKEIFVFKKRSAVFFVFYIFGLFLSFLSSDYPLTSFSYFFRIVIYSLVALYVVNKSEKDFYISELPKFIAFSLLYAGVLGIVQYIKQGSVFNNYLFLGEQPYNSSIKAILKENLFNVSFIPPYSTFRHPNTFAGFISLTLPFLYLYWNTRRKYIYWFILGLGFICLLLTMSAVALTAFFVSAALIYFYRKSFALTKYLYLIPLIFIVLGLLLPIGINFPGIKHEPSVYRRIELLNQSYTNIYTYLPFGIGIGTSTSLFKSSVFLTRDLSFFQPVHNIFVLLLFEGGLVTFLSFAAFLLFYFRENYLKNKYTLILITQFAVLGSFDHYLMTMHQTLLLSCLLFGLCLVNKDLLDKK</sequence>
<name>A0A7X9HHD9_UNCKA</name>
<evidence type="ECO:0000313" key="3">
    <source>
        <dbReference type="Proteomes" id="UP000526033"/>
    </source>
</evidence>
<reference evidence="2 3" key="1">
    <citation type="journal article" date="2020" name="Biotechnol. Biofuels">
        <title>New insights from the biogas microbiome by comprehensive genome-resolved metagenomics of nearly 1600 species originating from multiple anaerobic digesters.</title>
        <authorList>
            <person name="Campanaro S."/>
            <person name="Treu L."/>
            <person name="Rodriguez-R L.M."/>
            <person name="Kovalovszki A."/>
            <person name="Ziels R.M."/>
            <person name="Maus I."/>
            <person name="Zhu X."/>
            <person name="Kougias P.G."/>
            <person name="Basile A."/>
            <person name="Luo G."/>
            <person name="Schluter A."/>
            <person name="Konstantinidis K.T."/>
            <person name="Angelidaki I."/>
        </authorList>
    </citation>
    <scope>NUCLEOTIDE SEQUENCE [LARGE SCALE GENOMIC DNA]</scope>
    <source>
        <strain evidence="2">AS27yjCOA_165</strain>
    </source>
</reference>
<dbReference type="PANTHER" id="PTHR37422">
    <property type="entry name" value="TEICHURONIC ACID BIOSYNTHESIS PROTEIN TUAE"/>
    <property type="match status" value="1"/>
</dbReference>
<dbReference type="AlphaFoldDB" id="A0A7X9HHD9"/>
<feature type="transmembrane region" description="Helical" evidence="1">
    <location>
        <begin position="74"/>
        <end position="91"/>
    </location>
</feature>
<dbReference type="PANTHER" id="PTHR37422:SF13">
    <property type="entry name" value="LIPOPOLYSACCHARIDE BIOSYNTHESIS PROTEIN PA4999-RELATED"/>
    <property type="match status" value="1"/>
</dbReference>
<feature type="transmembrane region" description="Helical" evidence="1">
    <location>
        <begin position="340"/>
        <end position="363"/>
    </location>
</feature>
<proteinExistence type="predicted"/>
<keyword evidence="1" id="KW-0812">Transmembrane</keyword>
<evidence type="ECO:0000313" key="2">
    <source>
        <dbReference type="EMBL" id="NMB70477.1"/>
    </source>
</evidence>
<feature type="transmembrane region" description="Helical" evidence="1">
    <location>
        <begin position="97"/>
        <end position="115"/>
    </location>
</feature>
<dbReference type="Proteomes" id="UP000526033">
    <property type="component" value="Unassembled WGS sequence"/>
</dbReference>
<keyword evidence="1" id="KW-0472">Membrane</keyword>
<dbReference type="InterPro" id="IPR051533">
    <property type="entry name" value="WaaL-like"/>
</dbReference>
<keyword evidence="2" id="KW-0436">Ligase</keyword>
<dbReference type="EMBL" id="JAAZNL010000065">
    <property type="protein sequence ID" value="NMB70477.1"/>
    <property type="molecule type" value="Genomic_DNA"/>
</dbReference>
<feature type="transmembrane region" description="Helical" evidence="1">
    <location>
        <begin position="261"/>
        <end position="282"/>
    </location>
</feature>
<comment type="caution">
    <text evidence="2">The sequence shown here is derived from an EMBL/GenBank/DDBJ whole genome shotgun (WGS) entry which is preliminary data.</text>
</comment>
<evidence type="ECO:0000256" key="1">
    <source>
        <dbReference type="SAM" id="Phobius"/>
    </source>
</evidence>
<feature type="transmembrane region" description="Helical" evidence="1">
    <location>
        <begin position="303"/>
        <end position="320"/>
    </location>
</feature>
<protein>
    <submittedName>
        <fullName evidence="2">O-antigen ligase family protein</fullName>
    </submittedName>
</protein>
<feature type="transmembrane region" description="Helical" evidence="1">
    <location>
        <begin position="127"/>
        <end position="147"/>
    </location>
</feature>
<gene>
    <name evidence="2" type="ORF">GYA27_04795</name>
</gene>
<keyword evidence="1" id="KW-1133">Transmembrane helix</keyword>
<feature type="transmembrane region" description="Helical" evidence="1">
    <location>
        <begin position="216"/>
        <end position="249"/>
    </location>
</feature>
<dbReference type="GO" id="GO:0016874">
    <property type="term" value="F:ligase activity"/>
    <property type="evidence" value="ECO:0007669"/>
    <property type="project" value="UniProtKB-KW"/>
</dbReference>
<feature type="transmembrane region" description="Helical" evidence="1">
    <location>
        <begin position="193"/>
        <end position="209"/>
    </location>
</feature>
<feature type="transmembrane region" description="Helical" evidence="1">
    <location>
        <begin position="30"/>
        <end position="54"/>
    </location>
</feature>